<evidence type="ECO:0000256" key="8">
    <source>
        <dbReference type="SAM" id="Coils"/>
    </source>
</evidence>
<keyword evidence="4" id="KW-0653">Protein transport</keyword>
<accession>A0AA38IAK1</accession>
<evidence type="ECO:0008006" key="11">
    <source>
        <dbReference type="Google" id="ProtNLM"/>
    </source>
</evidence>
<evidence type="ECO:0000256" key="3">
    <source>
        <dbReference type="ARBA" id="ARBA00022816"/>
    </source>
</evidence>
<keyword evidence="5" id="KW-0811">Translocation</keyword>
<dbReference type="AlphaFoldDB" id="A0AA38IAK1"/>
<dbReference type="GO" id="GO:0017056">
    <property type="term" value="F:structural constituent of nuclear pore"/>
    <property type="evidence" value="ECO:0007669"/>
    <property type="project" value="InterPro"/>
</dbReference>
<evidence type="ECO:0000256" key="1">
    <source>
        <dbReference type="ARBA" id="ARBA00004567"/>
    </source>
</evidence>
<keyword evidence="7" id="KW-0539">Nucleus</keyword>
<dbReference type="Proteomes" id="UP001168821">
    <property type="component" value="Unassembled WGS sequence"/>
</dbReference>
<feature type="coiled-coil region" evidence="8">
    <location>
        <begin position="469"/>
        <end position="577"/>
    </location>
</feature>
<keyword evidence="8" id="KW-0175">Coiled coil</keyword>
<dbReference type="GO" id="GO:0006406">
    <property type="term" value="P:mRNA export from nucleus"/>
    <property type="evidence" value="ECO:0007669"/>
    <property type="project" value="TreeGrafter"/>
</dbReference>
<reference evidence="9" key="1">
    <citation type="journal article" date="2023" name="G3 (Bethesda)">
        <title>Whole genome assemblies of Zophobas morio and Tenebrio molitor.</title>
        <authorList>
            <person name="Kaur S."/>
            <person name="Stinson S.A."/>
            <person name="diCenzo G.C."/>
        </authorList>
    </citation>
    <scope>NUCLEOTIDE SEQUENCE</scope>
    <source>
        <strain evidence="9">QUZm001</strain>
    </source>
</reference>
<dbReference type="PANTHER" id="PTHR13257">
    <property type="entry name" value="NUCLEOPORIN NUP84-RELATED"/>
    <property type="match status" value="1"/>
</dbReference>
<keyword evidence="3" id="KW-0509">mRNA transport</keyword>
<dbReference type="GO" id="GO:0006606">
    <property type="term" value="P:protein import into nucleus"/>
    <property type="evidence" value="ECO:0007669"/>
    <property type="project" value="TreeGrafter"/>
</dbReference>
<comment type="subcellular location">
    <subcellularLocation>
        <location evidence="1">Nucleus</location>
        <location evidence="1">Nuclear pore complex</location>
    </subcellularLocation>
</comment>
<evidence type="ECO:0000313" key="10">
    <source>
        <dbReference type="Proteomes" id="UP001168821"/>
    </source>
</evidence>
<dbReference type="InterPro" id="IPR037700">
    <property type="entry name" value="NUP88/NUP82"/>
</dbReference>
<evidence type="ECO:0000256" key="6">
    <source>
        <dbReference type="ARBA" id="ARBA00023132"/>
    </source>
</evidence>
<dbReference type="EMBL" id="JALNTZ010000005">
    <property type="protein sequence ID" value="KAJ3651978.1"/>
    <property type="molecule type" value="Genomic_DNA"/>
</dbReference>
<dbReference type="Pfam" id="PF10168">
    <property type="entry name" value="Nup88"/>
    <property type="match status" value="1"/>
</dbReference>
<evidence type="ECO:0000256" key="5">
    <source>
        <dbReference type="ARBA" id="ARBA00023010"/>
    </source>
</evidence>
<sequence length="635" mass="72180">MSISHSRNQNLLPLLPVLFQPEFLVANDTGTLLIVAGSSGILVMELPARYPPYGAFENNKDVVYCKSHSLDERLLFCSEVIKVRRVRFHPGSPKNAHILVLTSDNTLRLYGIENSTAISLAAYQIGETPIGVFPGTKTSYLAAFGEVGVDFDFGQPELDLDTKSLFLKEKNFSSLVWPVYVLRGDGSVYTINIPADQKTKPTVSGPLPRNTRQDPQEEACSIICLNTNPEVVCIANSNGTIYHSTLLQIEEEEYAKLKSETPNTAKKELLCFESIELELGLSTTTEDNAYTCPIFLHKDESRPGRYFATHSAGIHSVSITCLKDLQIYINGSTENQPMDDIFNQESKAEYLVCTKTSASENTNPIIGFALYYEPTSLISILADGNLLSLGILTAEILPTIEELEVEDKKGDVPSPLKKMLRDPFDHNIQKLLRRSSNQPILKLGGEGKHSQKECYELLQRASQVFREYFENHARAREEIEKRVKALQMMKEFQLKQIDNMNAEKHALREKAENLAEKYEDIKDKQDEMMKRCEKLLVVVSQKGAEPSDSEKEYLKELELYRDKIEKYKTSIEKLKMKVKYQKIQIANWKAQEERKVSQMSETHSNTIKNNLKETSEKIQEMVKELNEYKERLHLK</sequence>
<dbReference type="GO" id="GO:0005643">
    <property type="term" value="C:nuclear pore"/>
    <property type="evidence" value="ECO:0007669"/>
    <property type="project" value="UniProtKB-SubCell"/>
</dbReference>
<comment type="caution">
    <text evidence="9">The sequence shown here is derived from an EMBL/GenBank/DDBJ whole genome shotgun (WGS) entry which is preliminary data.</text>
</comment>
<proteinExistence type="predicted"/>
<evidence type="ECO:0000256" key="7">
    <source>
        <dbReference type="ARBA" id="ARBA00023242"/>
    </source>
</evidence>
<gene>
    <name evidence="9" type="ORF">Zmor_017982</name>
</gene>
<keyword evidence="6" id="KW-0906">Nuclear pore complex</keyword>
<keyword evidence="10" id="KW-1185">Reference proteome</keyword>
<name>A0AA38IAK1_9CUCU</name>
<protein>
    <recommendedName>
        <fullName evidence="11">Nuclear pore complex protein Nup88</fullName>
    </recommendedName>
</protein>
<dbReference type="GO" id="GO:0000055">
    <property type="term" value="P:ribosomal large subunit export from nucleus"/>
    <property type="evidence" value="ECO:0007669"/>
    <property type="project" value="InterPro"/>
</dbReference>
<evidence type="ECO:0000256" key="2">
    <source>
        <dbReference type="ARBA" id="ARBA00022448"/>
    </source>
</evidence>
<dbReference type="GO" id="GO:0000056">
    <property type="term" value="P:ribosomal small subunit export from nucleus"/>
    <property type="evidence" value="ECO:0007669"/>
    <property type="project" value="InterPro"/>
</dbReference>
<dbReference type="PANTHER" id="PTHR13257:SF0">
    <property type="entry name" value="NUCLEAR PORE COMPLEX PROTEIN NUP88"/>
    <property type="match status" value="1"/>
</dbReference>
<feature type="coiled-coil region" evidence="8">
    <location>
        <begin position="604"/>
        <end position="631"/>
    </location>
</feature>
<evidence type="ECO:0000256" key="4">
    <source>
        <dbReference type="ARBA" id="ARBA00022927"/>
    </source>
</evidence>
<keyword evidence="2" id="KW-0813">Transport</keyword>
<evidence type="ECO:0000313" key="9">
    <source>
        <dbReference type="EMBL" id="KAJ3651978.1"/>
    </source>
</evidence>
<dbReference type="InterPro" id="IPR019321">
    <property type="entry name" value="Nucleoporin_Nup88"/>
</dbReference>
<organism evidence="9 10">
    <name type="scientific">Zophobas morio</name>
    <dbReference type="NCBI Taxonomy" id="2755281"/>
    <lineage>
        <taxon>Eukaryota</taxon>
        <taxon>Metazoa</taxon>
        <taxon>Ecdysozoa</taxon>
        <taxon>Arthropoda</taxon>
        <taxon>Hexapoda</taxon>
        <taxon>Insecta</taxon>
        <taxon>Pterygota</taxon>
        <taxon>Neoptera</taxon>
        <taxon>Endopterygota</taxon>
        <taxon>Coleoptera</taxon>
        <taxon>Polyphaga</taxon>
        <taxon>Cucujiformia</taxon>
        <taxon>Tenebrionidae</taxon>
        <taxon>Zophobas</taxon>
    </lineage>
</organism>